<accession>A0A8S5RU90</accession>
<dbReference type="EMBL" id="BK055796">
    <property type="protein sequence ID" value="DAE92831.1"/>
    <property type="molecule type" value="Genomic_DNA"/>
</dbReference>
<organism evidence="2">
    <name type="scientific">Ackermannviridae sp</name>
    <dbReference type="NCBI Taxonomy" id="2831612"/>
    <lineage>
        <taxon>Viruses</taxon>
        <taxon>Duplodnaviria</taxon>
        <taxon>Heunggongvirae</taxon>
        <taxon>Uroviricota</taxon>
        <taxon>Caudoviricetes</taxon>
        <taxon>Pantevenvirales</taxon>
        <taxon>Ackermannviridae</taxon>
    </lineage>
</organism>
<feature type="compositionally biased region" description="Basic and acidic residues" evidence="1">
    <location>
        <begin position="139"/>
        <end position="150"/>
    </location>
</feature>
<feature type="region of interest" description="Disordered" evidence="1">
    <location>
        <begin position="133"/>
        <end position="165"/>
    </location>
</feature>
<proteinExistence type="predicted"/>
<sequence>MSTITIQLNGYRVKPGNIKLGTYDSYGLETLQLVPDELWEKLAIVATFNAPSGSHKRVKADANLCVKVPPEAIENESGDGTIVFVGTADGQRRISQNLTYTVFDHDTADGDDSAAPPTPDLVQQILAAANTAEKTANSVREDADAGKFKGEQGPPGPKGDTPDILNNMDIQEILNMLD</sequence>
<evidence type="ECO:0000256" key="1">
    <source>
        <dbReference type="SAM" id="MobiDB-lite"/>
    </source>
</evidence>
<evidence type="ECO:0000313" key="2">
    <source>
        <dbReference type="EMBL" id="DAE92831.1"/>
    </source>
</evidence>
<name>A0A8S5RU90_9CAUD</name>
<reference evidence="2" key="1">
    <citation type="journal article" date="2021" name="Proc. Natl. Acad. Sci. U.S.A.">
        <title>A Catalog of Tens of Thousands of Viruses from Human Metagenomes Reveals Hidden Associations with Chronic Diseases.</title>
        <authorList>
            <person name="Tisza M.J."/>
            <person name="Buck C.B."/>
        </authorList>
    </citation>
    <scope>NUCLEOTIDE SEQUENCE</scope>
    <source>
        <strain evidence="2">Cttzo28</strain>
    </source>
</reference>
<protein>
    <submittedName>
        <fullName evidence="2">Nucleoid-associated protein</fullName>
    </submittedName>
</protein>